<evidence type="ECO:0000313" key="2">
    <source>
        <dbReference type="Proteomes" id="UP000188388"/>
    </source>
</evidence>
<evidence type="ECO:0000313" key="1">
    <source>
        <dbReference type="EMBL" id="SIT52656.1"/>
    </source>
</evidence>
<accession>A0A1R3UYE2</accession>
<gene>
    <name evidence="1" type="ORF">BQ8794_10026</name>
</gene>
<name>A0A1R3UYE2_9HYPH</name>
<reference evidence="2" key="1">
    <citation type="submission" date="2017-01" db="EMBL/GenBank/DDBJ databases">
        <authorList>
            <person name="Brunel B."/>
        </authorList>
    </citation>
    <scope>NUCLEOTIDE SEQUENCE [LARGE SCALE GENOMIC DNA]</scope>
</reference>
<dbReference type="STRING" id="1631249.BQ8794_10026"/>
<dbReference type="EMBL" id="FTPD01000001">
    <property type="protein sequence ID" value="SIT52656.1"/>
    <property type="molecule type" value="Genomic_DNA"/>
</dbReference>
<dbReference type="AlphaFoldDB" id="A0A1R3UYE2"/>
<dbReference type="Proteomes" id="UP000188388">
    <property type="component" value="Unassembled WGS sequence"/>
</dbReference>
<dbReference type="RefSeq" id="WP_077371403.1">
    <property type="nucleotide sequence ID" value="NZ_FTPD01000001.1"/>
</dbReference>
<proteinExistence type="predicted"/>
<keyword evidence="2" id="KW-1185">Reference proteome</keyword>
<protein>
    <submittedName>
        <fullName evidence="1">Uncharacterized protein</fullName>
    </submittedName>
</protein>
<organism evidence="1 2">
    <name type="scientific">Mesorhizobium prunaredense</name>
    <dbReference type="NCBI Taxonomy" id="1631249"/>
    <lineage>
        <taxon>Bacteria</taxon>
        <taxon>Pseudomonadati</taxon>
        <taxon>Pseudomonadota</taxon>
        <taxon>Alphaproteobacteria</taxon>
        <taxon>Hyphomicrobiales</taxon>
        <taxon>Phyllobacteriaceae</taxon>
        <taxon>Mesorhizobium</taxon>
    </lineage>
</organism>
<sequence>MSPVNFAGNDKIARCARWLVETPRSQLPPANVYAHALRDHFKLTTAELLLAHKEADRLREEK</sequence>